<reference evidence="1 2" key="1">
    <citation type="submission" date="2021-03" db="EMBL/GenBank/DDBJ databases">
        <title>Sequencing the genomes of 1000 actinobacteria strains.</title>
        <authorList>
            <person name="Klenk H.-P."/>
        </authorList>
    </citation>
    <scope>NUCLEOTIDE SEQUENCE [LARGE SCALE GENOMIC DNA]</scope>
    <source>
        <strain evidence="1 2">DSM 45510</strain>
    </source>
</reference>
<protein>
    <recommendedName>
        <fullName evidence="3">Polyketide cyclase / dehydrase and lipid transport</fullName>
    </recommendedName>
</protein>
<dbReference type="InterPro" id="IPR023393">
    <property type="entry name" value="START-like_dom_sf"/>
</dbReference>
<dbReference type="Gene3D" id="3.30.530.20">
    <property type="match status" value="1"/>
</dbReference>
<evidence type="ECO:0000313" key="1">
    <source>
        <dbReference type="EMBL" id="MBP2182366.1"/>
    </source>
</evidence>
<comment type="caution">
    <text evidence="1">The sequence shown here is derived from an EMBL/GenBank/DDBJ whole genome shotgun (WGS) entry which is preliminary data.</text>
</comment>
<name>A0ABS4PUW1_9PSEU</name>
<proteinExistence type="predicted"/>
<evidence type="ECO:0000313" key="2">
    <source>
        <dbReference type="Proteomes" id="UP000741013"/>
    </source>
</evidence>
<dbReference type="EMBL" id="JAGGMS010000001">
    <property type="protein sequence ID" value="MBP2182366.1"/>
    <property type="molecule type" value="Genomic_DNA"/>
</dbReference>
<organism evidence="1 2">
    <name type="scientific">Amycolatopsis magusensis</name>
    <dbReference type="NCBI Taxonomy" id="882444"/>
    <lineage>
        <taxon>Bacteria</taxon>
        <taxon>Bacillati</taxon>
        <taxon>Actinomycetota</taxon>
        <taxon>Actinomycetes</taxon>
        <taxon>Pseudonocardiales</taxon>
        <taxon>Pseudonocardiaceae</taxon>
        <taxon>Amycolatopsis</taxon>
    </lineage>
</organism>
<sequence length="168" mass="19185">MTRIEVETSIRTDLGTLWRHTQDPALHQRWDLRFAEIVPLAPGRFRYTSCFLGVAVTGVGTHAGERHRPDGGCTSALKFHSADPLSLIRQGSGYWRYAPEPDGVRFATGFDYTTRWGALGDAADRVFRPVFARLTAHSFELLRRWLEDGVEPEGQRRRLDHLRTSFRC</sequence>
<evidence type="ECO:0008006" key="3">
    <source>
        <dbReference type="Google" id="ProtNLM"/>
    </source>
</evidence>
<accession>A0ABS4PUW1</accession>
<keyword evidence="2" id="KW-1185">Reference proteome</keyword>
<dbReference type="Proteomes" id="UP000741013">
    <property type="component" value="Unassembled WGS sequence"/>
</dbReference>
<dbReference type="SUPFAM" id="SSF55961">
    <property type="entry name" value="Bet v1-like"/>
    <property type="match status" value="1"/>
</dbReference>
<dbReference type="RefSeq" id="WP_209665693.1">
    <property type="nucleotide sequence ID" value="NZ_JAGGMS010000001.1"/>
</dbReference>
<gene>
    <name evidence="1" type="ORF">JOM49_003892</name>
</gene>